<dbReference type="Gene3D" id="1.10.12.10">
    <property type="entry name" value="Lyase 2-enoyl-coa Hydratase, Chain A, domain 2"/>
    <property type="match status" value="1"/>
</dbReference>
<evidence type="ECO:0000313" key="5">
    <source>
        <dbReference type="Proteomes" id="UP000294555"/>
    </source>
</evidence>
<dbReference type="RefSeq" id="WP_132923032.1">
    <property type="nucleotide sequence ID" value="NZ_SJOI01000001.1"/>
</dbReference>
<sequence length="256" mass="27595">MTDLIIMNQHDSIAEIIINRPEKMNAITPEMSVELARICAEIDKDDGVRVVLLRGAGERAFCAGSDLKSLDSYDSAWAFRNRVEYGTTIRSLRKPVVAALTGWVLGGGLEIMLGADLRVAGTGARFGAPEVTRGWVGGGGASQFLPRLVGYGQAMRLLLTGDHIDAKEAFSLGLVEYLVADDDVYETARALCRKLASYSPLAVQSVKAAVRAALSMPLEAGMKYENELTCLCFAAGNYQEGSSAFGEKRSTKYAKD</sequence>
<dbReference type="PROSITE" id="PS00166">
    <property type="entry name" value="ENOYL_COA_HYDRATASE"/>
    <property type="match status" value="1"/>
</dbReference>
<keyword evidence="5" id="KW-1185">Reference proteome</keyword>
<evidence type="ECO:0000256" key="3">
    <source>
        <dbReference type="RuleBase" id="RU003707"/>
    </source>
</evidence>
<dbReference type="CDD" id="cd06558">
    <property type="entry name" value="crotonase-like"/>
    <property type="match status" value="1"/>
</dbReference>
<dbReference type="PANTHER" id="PTHR11941">
    <property type="entry name" value="ENOYL-COA HYDRATASE-RELATED"/>
    <property type="match status" value="1"/>
</dbReference>
<gene>
    <name evidence="4" type="ORF">EZJ58_2351</name>
</gene>
<accession>A0A4R1NBY6</accession>
<dbReference type="SUPFAM" id="SSF52096">
    <property type="entry name" value="ClpP/crotonase"/>
    <property type="match status" value="1"/>
</dbReference>
<dbReference type="Gene3D" id="3.90.226.10">
    <property type="entry name" value="2-enoyl-CoA Hydratase, Chain A, domain 1"/>
    <property type="match status" value="1"/>
</dbReference>
<evidence type="ECO:0000256" key="1">
    <source>
        <dbReference type="ARBA" id="ARBA00005254"/>
    </source>
</evidence>
<comment type="similarity">
    <text evidence="1 3">Belongs to the enoyl-CoA hydratase/isomerase family.</text>
</comment>
<dbReference type="InterPro" id="IPR014748">
    <property type="entry name" value="Enoyl-CoA_hydra_C"/>
</dbReference>
<name>A0A4R1NBY6_9GAMM</name>
<keyword evidence="2" id="KW-0456">Lyase</keyword>
<dbReference type="EMBL" id="SJOI01000001">
    <property type="protein sequence ID" value="TCL04239.1"/>
    <property type="molecule type" value="Genomic_DNA"/>
</dbReference>
<dbReference type="Proteomes" id="UP000294555">
    <property type="component" value="Unassembled WGS sequence"/>
</dbReference>
<protein>
    <submittedName>
        <fullName evidence="4">Enoyl-CoA hydratase</fullName>
    </submittedName>
</protein>
<evidence type="ECO:0000313" key="4">
    <source>
        <dbReference type="EMBL" id="TCL04239.1"/>
    </source>
</evidence>
<dbReference type="GO" id="GO:0006635">
    <property type="term" value="P:fatty acid beta-oxidation"/>
    <property type="evidence" value="ECO:0007669"/>
    <property type="project" value="TreeGrafter"/>
</dbReference>
<dbReference type="PANTHER" id="PTHR11941:SF54">
    <property type="entry name" value="ENOYL-COA HYDRATASE, MITOCHONDRIAL"/>
    <property type="match status" value="1"/>
</dbReference>
<reference evidence="4 5" key="1">
    <citation type="submission" date="2019-02" db="EMBL/GenBank/DDBJ databases">
        <title>Investigation of anaerobic lignin degradation for improved lignocellulosic biofuels.</title>
        <authorList>
            <person name="Deangelis K."/>
        </authorList>
    </citation>
    <scope>NUCLEOTIDE SEQUENCE [LARGE SCALE GENOMIC DNA]</scope>
    <source>
        <strain evidence="4 5">159R</strain>
    </source>
</reference>
<dbReference type="GO" id="GO:0016829">
    <property type="term" value="F:lyase activity"/>
    <property type="evidence" value="ECO:0007669"/>
    <property type="project" value="UniProtKB-KW"/>
</dbReference>
<dbReference type="InterPro" id="IPR029045">
    <property type="entry name" value="ClpP/crotonase-like_dom_sf"/>
</dbReference>
<proteinExistence type="inferred from homology"/>
<dbReference type="Pfam" id="PF00378">
    <property type="entry name" value="ECH_1"/>
    <property type="match status" value="1"/>
</dbReference>
<evidence type="ECO:0000256" key="2">
    <source>
        <dbReference type="ARBA" id="ARBA00023239"/>
    </source>
</evidence>
<dbReference type="OrthoDB" id="9777711at2"/>
<dbReference type="AlphaFoldDB" id="A0A4R1NBY6"/>
<organism evidence="4 5">
    <name type="scientific">Sodalis ligni</name>
    <dbReference type="NCBI Taxonomy" id="2697027"/>
    <lineage>
        <taxon>Bacteria</taxon>
        <taxon>Pseudomonadati</taxon>
        <taxon>Pseudomonadota</taxon>
        <taxon>Gammaproteobacteria</taxon>
        <taxon>Enterobacterales</taxon>
        <taxon>Bruguierivoracaceae</taxon>
        <taxon>Sodalis</taxon>
    </lineage>
</organism>
<comment type="caution">
    <text evidence="4">The sequence shown here is derived from an EMBL/GenBank/DDBJ whole genome shotgun (WGS) entry which is preliminary data.</text>
</comment>
<dbReference type="InterPro" id="IPR001753">
    <property type="entry name" value="Enoyl-CoA_hydra/iso"/>
</dbReference>
<dbReference type="InterPro" id="IPR018376">
    <property type="entry name" value="Enoyl-CoA_hyd/isom_CS"/>
</dbReference>